<reference evidence="6" key="2">
    <citation type="submission" date="2022-10" db="EMBL/GenBank/DDBJ databases">
        <authorList>
            <consortium name="ENA_rothamsted_submissions"/>
            <consortium name="culmorum"/>
            <person name="King R."/>
        </authorList>
    </citation>
    <scope>NUCLEOTIDE SEQUENCE</scope>
</reference>
<evidence type="ECO:0000259" key="5">
    <source>
        <dbReference type="SMART" id="SM00078"/>
    </source>
</evidence>
<dbReference type="Proteomes" id="UP001153620">
    <property type="component" value="Chromosome 4"/>
</dbReference>
<accession>A0A9N9S6G5</accession>
<evidence type="ECO:0000256" key="3">
    <source>
        <dbReference type="ARBA" id="ARBA00022729"/>
    </source>
</evidence>
<feature type="domain" description="Insulin-like" evidence="5">
    <location>
        <begin position="30"/>
        <end position="92"/>
    </location>
</feature>
<evidence type="ECO:0000313" key="6">
    <source>
        <dbReference type="EMBL" id="CAG9810209.1"/>
    </source>
</evidence>
<evidence type="ECO:0000256" key="4">
    <source>
        <dbReference type="SAM" id="SignalP"/>
    </source>
</evidence>
<protein>
    <recommendedName>
        <fullName evidence="5">Insulin-like domain-containing protein</fullName>
    </recommendedName>
</protein>
<dbReference type="OrthoDB" id="10019596at2759"/>
<dbReference type="InterPro" id="IPR022353">
    <property type="entry name" value="Insulin_CS"/>
</dbReference>
<dbReference type="InterPro" id="IPR036438">
    <property type="entry name" value="Insulin-like_sf"/>
</dbReference>
<evidence type="ECO:0000256" key="2">
    <source>
        <dbReference type="ARBA" id="ARBA00022685"/>
    </source>
</evidence>
<keyword evidence="3 4" id="KW-0732">Signal</keyword>
<dbReference type="SUPFAM" id="SSF56994">
    <property type="entry name" value="Insulin-like"/>
    <property type="match status" value="1"/>
</dbReference>
<dbReference type="GO" id="GO:0005576">
    <property type="term" value="C:extracellular region"/>
    <property type="evidence" value="ECO:0007669"/>
    <property type="project" value="InterPro"/>
</dbReference>
<dbReference type="PROSITE" id="PS00262">
    <property type="entry name" value="INSULIN"/>
    <property type="match status" value="1"/>
</dbReference>
<proteinExistence type="inferred from homology"/>
<organism evidence="6 7">
    <name type="scientific">Chironomus riparius</name>
    <dbReference type="NCBI Taxonomy" id="315576"/>
    <lineage>
        <taxon>Eukaryota</taxon>
        <taxon>Metazoa</taxon>
        <taxon>Ecdysozoa</taxon>
        <taxon>Arthropoda</taxon>
        <taxon>Hexapoda</taxon>
        <taxon>Insecta</taxon>
        <taxon>Pterygota</taxon>
        <taxon>Neoptera</taxon>
        <taxon>Endopterygota</taxon>
        <taxon>Diptera</taxon>
        <taxon>Nematocera</taxon>
        <taxon>Chironomoidea</taxon>
        <taxon>Chironomidae</taxon>
        <taxon>Chironominae</taxon>
        <taxon>Chironomus</taxon>
    </lineage>
</organism>
<feature type="signal peptide" evidence="4">
    <location>
        <begin position="1"/>
        <end position="19"/>
    </location>
</feature>
<reference evidence="6" key="1">
    <citation type="submission" date="2022-01" db="EMBL/GenBank/DDBJ databases">
        <authorList>
            <person name="King R."/>
        </authorList>
    </citation>
    <scope>NUCLEOTIDE SEQUENCE</scope>
</reference>
<feature type="chain" id="PRO_5040310757" description="Insulin-like domain-containing protein" evidence="4">
    <location>
        <begin position="20"/>
        <end position="95"/>
    </location>
</feature>
<name>A0A9N9S6G5_9DIPT</name>
<dbReference type="GO" id="GO:0005179">
    <property type="term" value="F:hormone activity"/>
    <property type="evidence" value="ECO:0007669"/>
    <property type="project" value="InterPro"/>
</dbReference>
<dbReference type="EMBL" id="OU895880">
    <property type="protein sequence ID" value="CAG9810209.1"/>
    <property type="molecule type" value="Genomic_DNA"/>
</dbReference>
<evidence type="ECO:0000256" key="1">
    <source>
        <dbReference type="ARBA" id="ARBA00009034"/>
    </source>
</evidence>
<keyword evidence="2" id="KW-0165">Cleavage on pair of basic residues</keyword>
<evidence type="ECO:0000313" key="7">
    <source>
        <dbReference type="Proteomes" id="UP001153620"/>
    </source>
</evidence>
<dbReference type="AlphaFoldDB" id="A0A9N9S6G5"/>
<gene>
    <name evidence="6" type="ORF">CHIRRI_LOCUS13026</name>
</gene>
<dbReference type="Gene3D" id="1.10.100.10">
    <property type="entry name" value="Insulin-like"/>
    <property type="match status" value="1"/>
</dbReference>
<sequence length="95" mass="10961">MKWCLLFVLIAFCAVFAVAKEIDDQKDVPQHYCGVRLNRIMKMSCSPDEMIRIINESPLPEITNVYSISRGATLLDRCCRNMCTLRDLVEYCPKL</sequence>
<dbReference type="SMART" id="SM00078">
    <property type="entry name" value="IlGF"/>
    <property type="match status" value="1"/>
</dbReference>
<dbReference type="InterPro" id="IPR016179">
    <property type="entry name" value="Insulin-like"/>
</dbReference>
<keyword evidence="7" id="KW-1185">Reference proteome</keyword>
<comment type="similarity">
    <text evidence="1">Belongs to the insulin family.</text>
</comment>